<dbReference type="UniPathway" id="UPA00074">
    <property type="reaction ID" value="UER00131"/>
</dbReference>
<evidence type="ECO:0000256" key="8">
    <source>
        <dbReference type="ARBA" id="ARBA00022840"/>
    </source>
</evidence>
<evidence type="ECO:0000256" key="10">
    <source>
        <dbReference type="ARBA" id="ARBA00048475"/>
    </source>
</evidence>
<organism evidence="13 14">
    <name type="scientific">Nocardioides luteus</name>
    <dbReference type="NCBI Taxonomy" id="1844"/>
    <lineage>
        <taxon>Bacteria</taxon>
        <taxon>Bacillati</taxon>
        <taxon>Actinomycetota</taxon>
        <taxon>Actinomycetes</taxon>
        <taxon>Propionibacteriales</taxon>
        <taxon>Nocardioidaceae</taxon>
        <taxon>Nocardioides</taxon>
    </lineage>
</organism>
<comment type="caution">
    <text evidence="13">The sequence shown here is derived from an EMBL/GenBank/DDBJ whole genome shotgun (WGS) entry which is preliminary data.</text>
</comment>
<evidence type="ECO:0000256" key="5">
    <source>
        <dbReference type="ARBA" id="ARBA00022598"/>
    </source>
</evidence>
<sequence length="302" mass="33335">MAELNIPAAPAIPGAKHLHSGKVRDLYELEEGPYAGQLLMVASDRISAFDHVFDTVIPDKGEILTRLSLWWFEQFEDLVPTHVLSTDVPESVAGRAVIAQKLHMLPVECVARGYLTGSGLREYESTGEVCGIRLPAGLVDGSRLTPPIFTPATKAELGDHDENVTYEYVSKLIGEDDAAAVRRLTLAVYQRADEIARGCGLILADTKFEFGVRQDDLGIRTIVLADEVLTPDSSRYWDAAQWHPGSAIPSFDKDVIRRWLLSPESGWDRAAGGPPPELPEEIVARTRAKYVEAYEKLTGHRF</sequence>
<dbReference type="InterPro" id="IPR001636">
    <property type="entry name" value="SAICAR_synth"/>
</dbReference>
<dbReference type="GO" id="GO:0005524">
    <property type="term" value="F:ATP binding"/>
    <property type="evidence" value="ECO:0007669"/>
    <property type="project" value="UniProtKB-KW"/>
</dbReference>
<comment type="pathway">
    <text evidence="1 11">Purine metabolism; IMP biosynthesis via de novo pathway; 5-amino-1-(5-phospho-D-ribosyl)imidazole-4-carboxamide from 5-amino-1-(5-phospho-D-ribosyl)imidazole-4-carboxylate: step 1/2.</text>
</comment>
<dbReference type="OrthoDB" id="9801549at2"/>
<dbReference type="AlphaFoldDB" id="A0A1J4N8E3"/>
<gene>
    <name evidence="11" type="primary">purC</name>
    <name evidence="13" type="ORF">UG56_005195</name>
</gene>
<evidence type="ECO:0000256" key="6">
    <source>
        <dbReference type="ARBA" id="ARBA00022741"/>
    </source>
</evidence>
<keyword evidence="6 11" id="KW-0547">Nucleotide-binding</keyword>
<dbReference type="HAMAP" id="MF_00137">
    <property type="entry name" value="SAICAR_synth"/>
    <property type="match status" value="1"/>
</dbReference>
<evidence type="ECO:0000256" key="11">
    <source>
        <dbReference type="HAMAP-Rule" id="MF_00137"/>
    </source>
</evidence>
<protein>
    <recommendedName>
        <fullName evidence="4 11">Phosphoribosylaminoimidazole-succinocarboxamide synthase</fullName>
        <ecNumber evidence="3 11">6.3.2.6</ecNumber>
    </recommendedName>
    <alternativeName>
        <fullName evidence="9 11">SAICAR synthetase</fullName>
    </alternativeName>
</protein>
<feature type="domain" description="SAICAR synthetase/ADE2 N-terminal" evidence="12">
    <location>
        <begin position="18"/>
        <end position="271"/>
    </location>
</feature>
<dbReference type="NCBIfam" id="NF010568">
    <property type="entry name" value="PRK13961.1"/>
    <property type="match status" value="1"/>
</dbReference>
<keyword evidence="14" id="KW-1185">Reference proteome</keyword>
<dbReference type="PANTHER" id="PTHR43700:SF1">
    <property type="entry name" value="PHOSPHORIBOSYLAMINOIMIDAZOLE-SUCCINOCARBOXAMIDE SYNTHASE"/>
    <property type="match status" value="1"/>
</dbReference>
<dbReference type="Pfam" id="PF01259">
    <property type="entry name" value="SAICAR_synt"/>
    <property type="match status" value="1"/>
</dbReference>
<keyword evidence="7 11" id="KW-0658">Purine biosynthesis</keyword>
<dbReference type="PROSITE" id="PS01058">
    <property type="entry name" value="SAICAR_SYNTHETASE_2"/>
    <property type="match status" value="1"/>
</dbReference>
<dbReference type="GO" id="GO:0005737">
    <property type="term" value="C:cytoplasm"/>
    <property type="evidence" value="ECO:0007669"/>
    <property type="project" value="TreeGrafter"/>
</dbReference>
<dbReference type="STRING" id="1844.UG56_005195"/>
<accession>A0A1J4N8E3</accession>
<dbReference type="CDD" id="cd01414">
    <property type="entry name" value="SAICAR_synt_Sc"/>
    <property type="match status" value="1"/>
</dbReference>
<dbReference type="EMBL" id="JZDQ02000006">
    <property type="protein sequence ID" value="OIJ27758.1"/>
    <property type="molecule type" value="Genomic_DNA"/>
</dbReference>
<dbReference type="PANTHER" id="PTHR43700">
    <property type="entry name" value="PHOSPHORIBOSYLAMINOIMIDAZOLE-SUCCINOCARBOXAMIDE SYNTHASE"/>
    <property type="match status" value="1"/>
</dbReference>
<dbReference type="RefSeq" id="WP_045549153.1">
    <property type="nucleotide sequence ID" value="NZ_JZDQ02000006.1"/>
</dbReference>
<evidence type="ECO:0000256" key="4">
    <source>
        <dbReference type="ARBA" id="ARBA00016460"/>
    </source>
</evidence>
<evidence type="ECO:0000259" key="12">
    <source>
        <dbReference type="Pfam" id="PF01259"/>
    </source>
</evidence>
<dbReference type="EC" id="6.3.2.6" evidence="3 11"/>
<dbReference type="PROSITE" id="PS01057">
    <property type="entry name" value="SAICAR_SYNTHETASE_1"/>
    <property type="match status" value="1"/>
</dbReference>
<keyword evidence="8 11" id="KW-0067">ATP-binding</keyword>
<evidence type="ECO:0000256" key="7">
    <source>
        <dbReference type="ARBA" id="ARBA00022755"/>
    </source>
</evidence>
<dbReference type="FunFam" id="3.30.470.20:FF:000015">
    <property type="entry name" value="Phosphoribosylaminoimidazole-succinocarboxamide synthase"/>
    <property type="match status" value="1"/>
</dbReference>
<evidence type="ECO:0000256" key="2">
    <source>
        <dbReference type="ARBA" id="ARBA00010190"/>
    </source>
</evidence>
<evidence type="ECO:0000256" key="3">
    <source>
        <dbReference type="ARBA" id="ARBA00012217"/>
    </source>
</evidence>
<evidence type="ECO:0000256" key="1">
    <source>
        <dbReference type="ARBA" id="ARBA00004672"/>
    </source>
</evidence>
<evidence type="ECO:0000313" key="14">
    <source>
        <dbReference type="Proteomes" id="UP000033772"/>
    </source>
</evidence>
<keyword evidence="5 11" id="KW-0436">Ligase</keyword>
<dbReference type="NCBIfam" id="TIGR00081">
    <property type="entry name" value="purC"/>
    <property type="match status" value="1"/>
</dbReference>
<dbReference type="Gene3D" id="3.30.200.20">
    <property type="entry name" value="Phosphorylase Kinase, domain 1"/>
    <property type="match status" value="1"/>
</dbReference>
<dbReference type="InterPro" id="IPR018236">
    <property type="entry name" value="SAICAR_synthetase_CS"/>
</dbReference>
<dbReference type="InterPro" id="IPR028923">
    <property type="entry name" value="SAICAR_synt/ADE2_N"/>
</dbReference>
<reference evidence="13" key="1">
    <citation type="submission" date="2016-10" db="EMBL/GenBank/DDBJ databases">
        <title>Draft Genome Sequence of Nocardioides luteus Strain BAFB, an Alkane-Degrading Bacterium Isolated from JP-7 Polluted Soil.</title>
        <authorList>
            <person name="Brown L."/>
            <person name="Ruiz O.N."/>
            <person name="Gunasekera T."/>
        </authorList>
    </citation>
    <scope>NUCLEOTIDE SEQUENCE [LARGE SCALE GENOMIC DNA]</scope>
    <source>
        <strain evidence="13">BAFB</strain>
    </source>
</reference>
<comment type="similarity">
    <text evidence="2 11">Belongs to the SAICAR synthetase family.</text>
</comment>
<dbReference type="GO" id="GO:0006189">
    <property type="term" value="P:'de novo' IMP biosynthetic process"/>
    <property type="evidence" value="ECO:0007669"/>
    <property type="project" value="UniProtKB-UniRule"/>
</dbReference>
<proteinExistence type="inferred from homology"/>
<evidence type="ECO:0000313" key="13">
    <source>
        <dbReference type="EMBL" id="OIJ27758.1"/>
    </source>
</evidence>
<comment type="catalytic activity">
    <reaction evidence="10 11">
        <text>5-amino-1-(5-phospho-D-ribosyl)imidazole-4-carboxylate + L-aspartate + ATP = (2S)-2-[5-amino-1-(5-phospho-beta-D-ribosyl)imidazole-4-carboxamido]succinate + ADP + phosphate + 2 H(+)</text>
        <dbReference type="Rhea" id="RHEA:22628"/>
        <dbReference type="ChEBI" id="CHEBI:15378"/>
        <dbReference type="ChEBI" id="CHEBI:29991"/>
        <dbReference type="ChEBI" id="CHEBI:30616"/>
        <dbReference type="ChEBI" id="CHEBI:43474"/>
        <dbReference type="ChEBI" id="CHEBI:58443"/>
        <dbReference type="ChEBI" id="CHEBI:77657"/>
        <dbReference type="ChEBI" id="CHEBI:456216"/>
        <dbReference type="EC" id="6.3.2.6"/>
    </reaction>
</comment>
<dbReference type="SUPFAM" id="SSF56104">
    <property type="entry name" value="SAICAR synthase-like"/>
    <property type="match status" value="1"/>
</dbReference>
<dbReference type="GO" id="GO:0004639">
    <property type="term" value="F:phosphoribosylaminoimidazolesuccinocarboxamide synthase activity"/>
    <property type="evidence" value="ECO:0007669"/>
    <property type="project" value="UniProtKB-UniRule"/>
</dbReference>
<dbReference type="Gene3D" id="3.30.470.20">
    <property type="entry name" value="ATP-grasp fold, B domain"/>
    <property type="match status" value="1"/>
</dbReference>
<name>A0A1J4N8E3_9ACTN</name>
<dbReference type="Proteomes" id="UP000033772">
    <property type="component" value="Unassembled WGS sequence"/>
</dbReference>
<evidence type="ECO:0000256" key="9">
    <source>
        <dbReference type="ARBA" id="ARBA00030409"/>
    </source>
</evidence>